<dbReference type="InterPro" id="IPR001810">
    <property type="entry name" value="F-box_dom"/>
</dbReference>
<accession>A0A1R3JTJ8</accession>
<gene>
    <name evidence="3" type="ORF">COLO4_14086</name>
</gene>
<dbReference type="Gene3D" id="1.20.1280.50">
    <property type="match status" value="1"/>
</dbReference>
<dbReference type="OrthoDB" id="605328at2759"/>
<proteinExistence type="predicted"/>
<comment type="caution">
    <text evidence="3">The sequence shown here is derived from an EMBL/GenBank/DDBJ whole genome shotgun (WGS) entry which is preliminary data.</text>
</comment>
<reference evidence="4" key="1">
    <citation type="submission" date="2013-09" db="EMBL/GenBank/DDBJ databases">
        <title>Corchorus olitorius genome sequencing.</title>
        <authorList>
            <person name="Alam M."/>
            <person name="Haque M.S."/>
            <person name="Islam M.S."/>
            <person name="Emdad E.M."/>
            <person name="Islam M.M."/>
            <person name="Ahmed B."/>
            <person name="Halim A."/>
            <person name="Hossen Q.M.M."/>
            <person name="Hossain M.Z."/>
            <person name="Ahmed R."/>
            <person name="Khan M.M."/>
            <person name="Islam R."/>
            <person name="Rashid M.M."/>
            <person name="Khan S.A."/>
            <person name="Rahman M.S."/>
            <person name="Alam M."/>
            <person name="Yahiya A.S."/>
            <person name="Khan M.S."/>
            <person name="Azam M.S."/>
            <person name="Haque T."/>
            <person name="Lashkar M.Z.H."/>
            <person name="Akhand A.I."/>
            <person name="Morshed G."/>
            <person name="Roy S."/>
            <person name="Uddin K.S."/>
            <person name="Rabeya T."/>
            <person name="Hossain A.S."/>
            <person name="Chowdhury A."/>
            <person name="Snigdha A.R."/>
            <person name="Mortoza M.S."/>
            <person name="Matin S.A."/>
            <person name="Hoque S.M.E."/>
            <person name="Islam M.K."/>
            <person name="Roy D.K."/>
            <person name="Haider R."/>
            <person name="Moosa M.M."/>
            <person name="Elias S.M."/>
            <person name="Hasan A.M."/>
            <person name="Jahan S."/>
            <person name="Shafiuddin M."/>
            <person name="Mahmood N."/>
            <person name="Shommy N.S."/>
        </authorList>
    </citation>
    <scope>NUCLEOTIDE SEQUENCE [LARGE SCALE GENOMIC DNA]</scope>
    <source>
        <strain evidence="4">cv. O-4</strain>
    </source>
</reference>
<evidence type="ECO:0000313" key="3">
    <source>
        <dbReference type="EMBL" id="OMO98176.1"/>
    </source>
</evidence>
<dbReference type="InterPro" id="IPR056592">
    <property type="entry name" value="Beta-prop_At3g26010-like"/>
</dbReference>
<organism evidence="3 4">
    <name type="scientific">Corchorus olitorius</name>
    <dbReference type="NCBI Taxonomy" id="93759"/>
    <lineage>
        <taxon>Eukaryota</taxon>
        <taxon>Viridiplantae</taxon>
        <taxon>Streptophyta</taxon>
        <taxon>Embryophyta</taxon>
        <taxon>Tracheophyta</taxon>
        <taxon>Spermatophyta</taxon>
        <taxon>Magnoliopsida</taxon>
        <taxon>eudicotyledons</taxon>
        <taxon>Gunneridae</taxon>
        <taxon>Pentapetalae</taxon>
        <taxon>rosids</taxon>
        <taxon>malvids</taxon>
        <taxon>Malvales</taxon>
        <taxon>Malvaceae</taxon>
        <taxon>Grewioideae</taxon>
        <taxon>Apeibeae</taxon>
        <taxon>Corchorus</taxon>
    </lineage>
</organism>
<protein>
    <submittedName>
        <fullName evidence="3">Uncharacterized protein</fullName>
    </submittedName>
</protein>
<dbReference type="SUPFAM" id="SSF81383">
    <property type="entry name" value="F-box domain"/>
    <property type="match status" value="1"/>
</dbReference>
<evidence type="ECO:0000259" key="2">
    <source>
        <dbReference type="Pfam" id="PF24750"/>
    </source>
</evidence>
<name>A0A1R3JTJ8_9ROSI</name>
<dbReference type="InterPro" id="IPR036047">
    <property type="entry name" value="F-box-like_dom_sf"/>
</dbReference>
<evidence type="ECO:0000259" key="1">
    <source>
        <dbReference type="Pfam" id="PF00646"/>
    </source>
</evidence>
<dbReference type="Proteomes" id="UP000187203">
    <property type="component" value="Unassembled WGS sequence"/>
</dbReference>
<dbReference type="PANTHER" id="PTHR35546">
    <property type="entry name" value="F-BOX PROTEIN INTERACTION DOMAIN PROTEIN-RELATED"/>
    <property type="match status" value="1"/>
</dbReference>
<dbReference type="Pfam" id="PF00646">
    <property type="entry name" value="F-box"/>
    <property type="match status" value="1"/>
</dbReference>
<evidence type="ECO:0000313" key="4">
    <source>
        <dbReference type="Proteomes" id="UP000187203"/>
    </source>
</evidence>
<sequence length="387" mass="44944">MMGEDQICKRQKKNKTSFEELADDSKLDVFRRLDIKDRGKLKCVSKTWRILISASCFPTYAGLLYKREHINKPLGEISKIPFDNSTRRLGFSTTFSLKSVRLGFELTRELQESCNGLLLLCHSVSHYETILEVADSHNSPKRKTIYTYYVVNPLTKQFLKIAKPKRNSASYKYAALAYHPAESSHFKIVRFRVNHLDIYSSQTEKWASFRIQLKENVLKAKWVKQSVYFQGSIYRLSMSHVLRFVDKNHCWVVQEIEIPHTAKIVNEAACIGLSNGQIKFASSDGLNLKIWELNKQHGWSLKCSFPCNKISKIYISPKPLTFHPYLDSIIVGYVDSIDMIMNLTSIEYSDEKMINYTKPIFQSIYSRWGKDHKFVFPLFHCEAPFCI</sequence>
<dbReference type="InterPro" id="IPR055290">
    <property type="entry name" value="At3g26010-like"/>
</dbReference>
<dbReference type="Pfam" id="PF24750">
    <property type="entry name" value="b-prop_At3g26010-like"/>
    <property type="match status" value="1"/>
</dbReference>
<dbReference type="EMBL" id="AWUE01015375">
    <property type="protein sequence ID" value="OMO98176.1"/>
    <property type="molecule type" value="Genomic_DNA"/>
</dbReference>
<dbReference type="PANTHER" id="PTHR35546:SF25">
    <property type="entry name" value="F-BOX DOMAIN-CONTAINING PROTEIN"/>
    <property type="match status" value="1"/>
</dbReference>
<keyword evidence="4" id="KW-1185">Reference proteome</keyword>
<feature type="domain" description="F-box" evidence="1">
    <location>
        <begin position="20"/>
        <end position="57"/>
    </location>
</feature>
<feature type="domain" description="F-box protein At3g26010-like beta-propeller" evidence="2">
    <location>
        <begin position="145"/>
        <end position="330"/>
    </location>
</feature>
<dbReference type="AlphaFoldDB" id="A0A1R3JTJ8"/>